<dbReference type="EMBL" id="PKPP01002601">
    <property type="protein sequence ID" value="PWA74211.1"/>
    <property type="molecule type" value="Genomic_DNA"/>
</dbReference>
<evidence type="ECO:0000313" key="6">
    <source>
        <dbReference type="Proteomes" id="UP000245207"/>
    </source>
</evidence>
<evidence type="ECO:0000313" key="5">
    <source>
        <dbReference type="EMBL" id="PWA74211.1"/>
    </source>
</evidence>
<keyword evidence="6" id="KW-1185">Reference proteome</keyword>
<dbReference type="PANTHER" id="PTHR10353:SF268">
    <property type="entry name" value="BETA-GLUCOSIDASE"/>
    <property type="match status" value="1"/>
</dbReference>
<dbReference type="Proteomes" id="UP000245207">
    <property type="component" value="Unassembled WGS sequence"/>
</dbReference>
<dbReference type="SUPFAM" id="SSF51445">
    <property type="entry name" value="(Trans)glycosidases"/>
    <property type="match status" value="1"/>
</dbReference>
<protein>
    <submittedName>
        <fullName evidence="5">Glycoside hydrolase family 1</fullName>
    </submittedName>
</protein>
<keyword evidence="2 5" id="KW-0378">Hydrolase</keyword>
<comment type="caution">
    <text evidence="5">The sequence shown here is derived from an EMBL/GenBank/DDBJ whole genome shotgun (WGS) entry which is preliminary data.</text>
</comment>
<dbReference type="PRINTS" id="PR00131">
    <property type="entry name" value="GLHYDRLASE1"/>
</dbReference>
<dbReference type="Pfam" id="PF00232">
    <property type="entry name" value="Glyco_hydro_1"/>
    <property type="match status" value="1"/>
</dbReference>
<organism evidence="5 6">
    <name type="scientific">Artemisia annua</name>
    <name type="common">Sweet wormwood</name>
    <dbReference type="NCBI Taxonomy" id="35608"/>
    <lineage>
        <taxon>Eukaryota</taxon>
        <taxon>Viridiplantae</taxon>
        <taxon>Streptophyta</taxon>
        <taxon>Embryophyta</taxon>
        <taxon>Tracheophyta</taxon>
        <taxon>Spermatophyta</taxon>
        <taxon>Magnoliopsida</taxon>
        <taxon>eudicotyledons</taxon>
        <taxon>Gunneridae</taxon>
        <taxon>Pentapetalae</taxon>
        <taxon>asterids</taxon>
        <taxon>campanulids</taxon>
        <taxon>Asterales</taxon>
        <taxon>Asteraceae</taxon>
        <taxon>Asteroideae</taxon>
        <taxon>Anthemideae</taxon>
        <taxon>Artemisiinae</taxon>
        <taxon>Artemisia</taxon>
    </lineage>
</organism>
<evidence type="ECO:0000256" key="3">
    <source>
        <dbReference type="ARBA" id="ARBA00023295"/>
    </source>
</evidence>
<gene>
    <name evidence="5" type="ORF">CTI12_AA254680</name>
</gene>
<dbReference type="FunFam" id="3.20.20.80:FF:000020">
    <property type="entry name" value="Beta-glucosidase 12"/>
    <property type="match status" value="1"/>
</dbReference>
<dbReference type="PANTHER" id="PTHR10353">
    <property type="entry name" value="GLYCOSYL HYDROLASE"/>
    <property type="match status" value="1"/>
</dbReference>
<keyword evidence="3" id="KW-0326">Glycosidase</keyword>
<evidence type="ECO:0000256" key="4">
    <source>
        <dbReference type="RuleBase" id="RU003690"/>
    </source>
</evidence>
<dbReference type="InterPro" id="IPR001360">
    <property type="entry name" value="Glyco_hydro_1"/>
</dbReference>
<dbReference type="Gene3D" id="3.20.20.80">
    <property type="entry name" value="Glycosidases"/>
    <property type="match status" value="1"/>
</dbReference>
<dbReference type="GO" id="GO:0008422">
    <property type="term" value="F:beta-glucosidase activity"/>
    <property type="evidence" value="ECO:0007669"/>
    <property type="project" value="TreeGrafter"/>
</dbReference>
<evidence type="ECO:0000256" key="1">
    <source>
        <dbReference type="ARBA" id="ARBA00010838"/>
    </source>
</evidence>
<sequence>MFLNDIELIDSLGVKSYRFSISWSRILPKGRFGEVNRAGIMFYNNIIDRLILKGIEPFVTIFHNDFPQELEDRYGSWLNPEIQEEFLYYAEICFKSFGDRVKYWVTINEPNMYIVLAYELGVMPPSRCSEPFGKCLDGNSDVEPLIAMHNMLLAHGRAAKLYHDKFQPKQGGLIGLVVHCYMYEPLTDSELDHEAAKRAFIFNLAWAFDPAIFGEYPKEMREYLGSQLPKFTDEEKKFMKNSIDFMGFNHYSAIYAKDCTNSSCSPTGNHAITGFLETVSERDGVLIGENTGVEYLFVVPRGMEEIVKAMKIRYNNLPMFITENGYSSPDIHEQRINELVNDVKRVEYHIAYLASLAKSMRDGADVRGYFVWSLMDSYEWLQGYNVRFGLYYVDRKTLTRKPKLSAQWYKEFLTNNTDSIVIDKGSLRLKRSFLKDVL</sequence>
<proteinExistence type="inferred from homology"/>
<dbReference type="AlphaFoldDB" id="A0A2U1NL64"/>
<comment type="similarity">
    <text evidence="1 4">Belongs to the glycosyl hydrolase 1 family.</text>
</comment>
<reference evidence="5 6" key="1">
    <citation type="journal article" date="2018" name="Mol. Plant">
        <title>The genome of Artemisia annua provides insight into the evolution of Asteraceae family and artemisinin biosynthesis.</title>
        <authorList>
            <person name="Shen Q."/>
            <person name="Zhang L."/>
            <person name="Liao Z."/>
            <person name="Wang S."/>
            <person name="Yan T."/>
            <person name="Shi P."/>
            <person name="Liu M."/>
            <person name="Fu X."/>
            <person name="Pan Q."/>
            <person name="Wang Y."/>
            <person name="Lv Z."/>
            <person name="Lu X."/>
            <person name="Zhang F."/>
            <person name="Jiang W."/>
            <person name="Ma Y."/>
            <person name="Chen M."/>
            <person name="Hao X."/>
            <person name="Li L."/>
            <person name="Tang Y."/>
            <person name="Lv G."/>
            <person name="Zhou Y."/>
            <person name="Sun X."/>
            <person name="Brodelius P.E."/>
            <person name="Rose J.K.C."/>
            <person name="Tang K."/>
        </authorList>
    </citation>
    <scope>NUCLEOTIDE SEQUENCE [LARGE SCALE GENOMIC DNA]</scope>
    <source>
        <strain evidence="6">cv. Huhao1</strain>
        <tissue evidence="5">Leaf</tissue>
    </source>
</reference>
<dbReference type="InterPro" id="IPR017853">
    <property type="entry name" value="GH"/>
</dbReference>
<dbReference type="GO" id="GO:0005975">
    <property type="term" value="P:carbohydrate metabolic process"/>
    <property type="evidence" value="ECO:0007669"/>
    <property type="project" value="InterPro"/>
</dbReference>
<evidence type="ECO:0000256" key="2">
    <source>
        <dbReference type="ARBA" id="ARBA00022801"/>
    </source>
</evidence>
<dbReference type="OrthoDB" id="65569at2759"/>
<accession>A0A2U1NL64</accession>
<name>A0A2U1NL64_ARTAN</name>
<dbReference type="STRING" id="35608.A0A2U1NL64"/>